<keyword evidence="2" id="KW-1185">Reference proteome</keyword>
<evidence type="ECO:0000313" key="1">
    <source>
        <dbReference type="EMBL" id="TWI98211.1"/>
    </source>
</evidence>
<protein>
    <submittedName>
        <fullName evidence="1">Uncharacterized protein</fullName>
    </submittedName>
</protein>
<organism evidence="1 2">
    <name type="scientific">Mucilaginibacter frigoritolerans</name>
    <dbReference type="NCBI Taxonomy" id="652788"/>
    <lineage>
        <taxon>Bacteria</taxon>
        <taxon>Pseudomonadati</taxon>
        <taxon>Bacteroidota</taxon>
        <taxon>Sphingobacteriia</taxon>
        <taxon>Sphingobacteriales</taxon>
        <taxon>Sphingobacteriaceae</taxon>
        <taxon>Mucilaginibacter</taxon>
    </lineage>
</organism>
<dbReference type="Proteomes" id="UP000317010">
    <property type="component" value="Unassembled WGS sequence"/>
</dbReference>
<comment type="caution">
    <text evidence="1">The sequence shown here is derived from an EMBL/GenBank/DDBJ whole genome shotgun (WGS) entry which is preliminary data.</text>
</comment>
<evidence type="ECO:0000313" key="2">
    <source>
        <dbReference type="Proteomes" id="UP000317010"/>
    </source>
</evidence>
<dbReference type="AlphaFoldDB" id="A0A562TX65"/>
<dbReference type="PROSITE" id="PS51257">
    <property type="entry name" value="PROKAR_LIPOPROTEIN"/>
    <property type="match status" value="1"/>
</dbReference>
<proteinExistence type="predicted"/>
<gene>
    <name evidence="1" type="ORF">JN11_03290</name>
</gene>
<name>A0A562TX65_9SPHI</name>
<reference evidence="1 2" key="1">
    <citation type="submission" date="2019-07" db="EMBL/GenBank/DDBJ databases">
        <title>Genomic Encyclopedia of Archaeal and Bacterial Type Strains, Phase II (KMG-II): from individual species to whole genera.</title>
        <authorList>
            <person name="Goeker M."/>
        </authorList>
    </citation>
    <scope>NUCLEOTIDE SEQUENCE [LARGE SCALE GENOMIC DNA]</scope>
    <source>
        <strain evidence="1 2">ATCC BAA-1854</strain>
    </source>
</reference>
<accession>A0A562TX65</accession>
<sequence length="92" mass="10491">MKAKLIAALIVVSFASCKKDYSTKPSPFYVGEMTRLDGVNPKSSYVPYNCCTCPCKITSEYTETNSMYWYYDIVDMNDTTLTHVANTQLKKY</sequence>
<dbReference type="EMBL" id="VLLI01000009">
    <property type="protein sequence ID" value="TWI98211.1"/>
    <property type="molecule type" value="Genomic_DNA"/>
</dbReference>